<proteinExistence type="predicted"/>
<feature type="compositionally biased region" description="Basic residues" evidence="1">
    <location>
        <begin position="177"/>
        <end position="189"/>
    </location>
</feature>
<feature type="region of interest" description="Disordered" evidence="1">
    <location>
        <begin position="157"/>
        <end position="191"/>
    </location>
</feature>
<dbReference type="EMBL" id="UGRY01000002">
    <property type="protein sequence ID" value="SUA74803.1"/>
    <property type="molecule type" value="Genomic_DNA"/>
</dbReference>
<gene>
    <name evidence="4" type="ORF">NCTC1934_01763</name>
</gene>
<accession>A0A378YDL6</accession>
<evidence type="ECO:0000259" key="3">
    <source>
        <dbReference type="Pfam" id="PF13559"/>
    </source>
</evidence>
<dbReference type="Pfam" id="PF13559">
    <property type="entry name" value="DUF4129"/>
    <property type="match status" value="1"/>
</dbReference>
<dbReference type="STRING" id="1406858.GCA_000710895_02848"/>
<organism evidence="4 5">
    <name type="scientific">Nocardia otitidiscaviarum</name>
    <dbReference type="NCBI Taxonomy" id="1823"/>
    <lineage>
        <taxon>Bacteria</taxon>
        <taxon>Bacillati</taxon>
        <taxon>Actinomycetota</taxon>
        <taxon>Actinomycetes</taxon>
        <taxon>Mycobacteriales</taxon>
        <taxon>Nocardiaceae</taxon>
        <taxon>Nocardia</taxon>
    </lineage>
</organism>
<evidence type="ECO:0000313" key="5">
    <source>
        <dbReference type="Proteomes" id="UP000255467"/>
    </source>
</evidence>
<evidence type="ECO:0000256" key="2">
    <source>
        <dbReference type="SAM" id="Phobius"/>
    </source>
</evidence>
<feature type="domain" description="Protein-glutamine gamma-glutamyltransferase-like C-terminal" evidence="3">
    <location>
        <begin position="85"/>
        <end position="160"/>
    </location>
</feature>
<dbReference type="AlphaFoldDB" id="A0A378YDL6"/>
<dbReference type="InterPro" id="IPR025403">
    <property type="entry name" value="TgpA-like_C"/>
</dbReference>
<feature type="transmembrane region" description="Helical" evidence="2">
    <location>
        <begin position="203"/>
        <end position="224"/>
    </location>
</feature>
<feature type="compositionally biased region" description="Basic and acidic residues" evidence="1">
    <location>
        <begin position="1"/>
        <end position="16"/>
    </location>
</feature>
<feature type="region of interest" description="Disordered" evidence="1">
    <location>
        <begin position="1"/>
        <end position="61"/>
    </location>
</feature>
<feature type="transmembrane region" description="Helical" evidence="2">
    <location>
        <begin position="261"/>
        <end position="282"/>
    </location>
</feature>
<reference evidence="4 5" key="1">
    <citation type="submission" date="2018-06" db="EMBL/GenBank/DDBJ databases">
        <authorList>
            <consortium name="Pathogen Informatics"/>
            <person name="Doyle S."/>
        </authorList>
    </citation>
    <scope>NUCLEOTIDE SEQUENCE [LARGE SCALE GENOMIC DNA]</scope>
    <source>
        <strain evidence="4 5">NCTC1934</strain>
    </source>
</reference>
<dbReference type="RefSeq" id="WP_255221929.1">
    <property type="nucleotide sequence ID" value="NZ_UGRY01000002.1"/>
</dbReference>
<feature type="region of interest" description="Disordered" evidence="1">
    <location>
        <begin position="229"/>
        <end position="252"/>
    </location>
</feature>
<evidence type="ECO:0000313" key="4">
    <source>
        <dbReference type="EMBL" id="SUA74803.1"/>
    </source>
</evidence>
<sequence>MTGTGGERDDAGRPEPPRNPPGAPSTWRPVDSTDAPSSGGGTGTWHPVEMPSAPPIPTLGAADVHLAAAEEAARRQDFATAQRERFRAVTRGLEQHGVLEVSRARTADETAHAATTALGERGEVADPTELPSAARSFDEIVYGGRPATEFEYRRLEQADRYSTAPPPGAEPDEISERRRKPRKKTARSRRSVDTPELLRDWRFWAVILGVLAVALLIFGLVNALSAPSVPRPTAPDGPPPQPPDIDGPEFGEGQDSLFERLPGWVAFGGLQWAVAWAIVLWWRARRRGSVVPDPLPVQVPAHELLAGQAGLYRRSRDFEHVAARLRSASLRRLRPVLGLTADSTPDRVLAAVTARSGAAPALVTAALYDPVPDRGTLELVAAQLEWIEAEVL</sequence>
<keyword evidence="2" id="KW-0812">Transmembrane</keyword>
<dbReference type="Proteomes" id="UP000255467">
    <property type="component" value="Unassembled WGS sequence"/>
</dbReference>
<protein>
    <recommendedName>
        <fullName evidence="3">Protein-glutamine gamma-glutamyltransferase-like C-terminal domain-containing protein</fullName>
    </recommendedName>
</protein>
<feature type="region of interest" description="Disordered" evidence="1">
    <location>
        <begin position="105"/>
        <end position="130"/>
    </location>
</feature>
<keyword evidence="5" id="KW-1185">Reference proteome</keyword>
<keyword evidence="2" id="KW-0472">Membrane</keyword>
<name>A0A378YDL6_9NOCA</name>
<feature type="compositionally biased region" description="Pro residues" evidence="1">
    <location>
        <begin position="229"/>
        <end position="245"/>
    </location>
</feature>
<evidence type="ECO:0000256" key="1">
    <source>
        <dbReference type="SAM" id="MobiDB-lite"/>
    </source>
</evidence>
<keyword evidence="2" id="KW-1133">Transmembrane helix</keyword>